<comment type="similarity">
    <text evidence="1">Belongs to the universal stress protein A family.</text>
</comment>
<dbReference type="InterPro" id="IPR006015">
    <property type="entry name" value="Universal_stress_UspA"/>
</dbReference>
<dbReference type="CDD" id="cd00293">
    <property type="entry name" value="USP-like"/>
    <property type="match status" value="1"/>
</dbReference>
<proteinExistence type="inferred from homology"/>
<dbReference type="PANTHER" id="PTHR46268:SF6">
    <property type="entry name" value="UNIVERSAL STRESS PROTEIN UP12"/>
    <property type="match status" value="1"/>
</dbReference>
<comment type="caution">
    <text evidence="3">The sequence shown here is derived from an EMBL/GenBank/DDBJ whole genome shotgun (WGS) entry which is preliminary data.</text>
</comment>
<evidence type="ECO:0000313" key="4">
    <source>
        <dbReference type="Proteomes" id="UP000569951"/>
    </source>
</evidence>
<name>A0A841HW43_9DEIO</name>
<dbReference type="InterPro" id="IPR006016">
    <property type="entry name" value="UspA"/>
</dbReference>
<evidence type="ECO:0000313" key="3">
    <source>
        <dbReference type="EMBL" id="MBB6097053.1"/>
    </source>
</evidence>
<dbReference type="EMBL" id="JACHHG010000002">
    <property type="protein sequence ID" value="MBB6097053.1"/>
    <property type="molecule type" value="Genomic_DNA"/>
</dbReference>
<gene>
    <name evidence="3" type="ORF">HNR42_000467</name>
</gene>
<dbReference type="Proteomes" id="UP000569951">
    <property type="component" value="Unassembled WGS sequence"/>
</dbReference>
<dbReference type="Gene3D" id="3.40.50.12370">
    <property type="match status" value="1"/>
</dbReference>
<dbReference type="AlphaFoldDB" id="A0A841HW43"/>
<dbReference type="SUPFAM" id="SSF52402">
    <property type="entry name" value="Adenine nucleotide alpha hydrolases-like"/>
    <property type="match status" value="1"/>
</dbReference>
<dbReference type="PRINTS" id="PR01438">
    <property type="entry name" value="UNVRSLSTRESS"/>
</dbReference>
<accession>A0A841HW43</accession>
<protein>
    <submittedName>
        <fullName evidence="3">Nucleotide-binding universal stress UspA family protein</fullName>
    </submittedName>
</protein>
<feature type="domain" description="UspA" evidence="2">
    <location>
        <begin position="1"/>
        <end position="148"/>
    </location>
</feature>
<dbReference type="RefSeq" id="WP_183984129.1">
    <property type="nucleotide sequence ID" value="NZ_JACHHG010000002.1"/>
</dbReference>
<evidence type="ECO:0000259" key="2">
    <source>
        <dbReference type="Pfam" id="PF00582"/>
    </source>
</evidence>
<keyword evidence="4" id="KW-1185">Reference proteome</keyword>
<evidence type="ECO:0000256" key="1">
    <source>
        <dbReference type="ARBA" id="ARBA00008791"/>
    </source>
</evidence>
<dbReference type="PANTHER" id="PTHR46268">
    <property type="entry name" value="STRESS RESPONSE PROTEIN NHAX"/>
    <property type="match status" value="1"/>
</dbReference>
<organism evidence="3 4">
    <name type="scientific">Deinobacterium chartae</name>
    <dbReference type="NCBI Taxonomy" id="521158"/>
    <lineage>
        <taxon>Bacteria</taxon>
        <taxon>Thermotogati</taxon>
        <taxon>Deinococcota</taxon>
        <taxon>Deinococci</taxon>
        <taxon>Deinococcales</taxon>
        <taxon>Deinococcaceae</taxon>
        <taxon>Deinobacterium</taxon>
    </lineage>
</organism>
<dbReference type="Pfam" id="PF00582">
    <property type="entry name" value="Usp"/>
    <property type="match status" value="1"/>
</dbReference>
<sequence>MYKTILLPVDSSPFSQSAAQYALEFSRRLGAGVRLLAVKDSRVINAGYWQDFGALTLPTLRMDGELDRFFEQRARDLITHYGSVIPGAEGEVADGLPERVILDHARRADLVILGAAGEAAEDDNPGRLHLGRTVERVLRRAERPVLLAPREVVPLDRITVIYAAAPGDARALSVAADLARLLEIDIDMVATGNDVEAAANEGHGYLTAQGLMADFENVNEITNLEALEVPPHTLLCCAWNESQVETLLNFGQPVLVVR</sequence>
<reference evidence="3 4" key="1">
    <citation type="submission" date="2020-08" db="EMBL/GenBank/DDBJ databases">
        <title>Genomic Encyclopedia of Type Strains, Phase IV (KMG-IV): sequencing the most valuable type-strain genomes for metagenomic binning, comparative biology and taxonomic classification.</title>
        <authorList>
            <person name="Goeker M."/>
        </authorList>
    </citation>
    <scope>NUCLEOTIDE SEQUENCE [LARGE SCALE GENOMIC DNA]</scope>
    <source>
        <strain evidence="3 4">DSM 21458</strain>
    </source>
</reference>